<keyword evidence="3" id="KW-1185">Reference proteome</keyword>
<dbReference type="Gramene" id="TVU25690">
    <property type="protein sequence ID" value="TVU25690"/>
    <property type="gene ID" value="EJB05_28195"/>
</dbReference>
<reference evidence="2 3" key="1">
    <citation type="journal article" date="2019" name="Sci. Rep.">
        <title>A high-quality genome of Eragrostis curvula grass provides insights into Poaceae evolution and supports new strategies to enhance forage quality.</title>
        <authorList>
            <person name="Carballo J."/>
            <person name="Santos B.A.C.M."/>
            <person name="Zappacosta D."/>
            <person name="Garbus I."/>
            <person name="Selva J.P."/>
            <person name="Gallo C.A."/>
            <person name="Diaz A."/>
            <person name="Albertini E."/>
            <person name="Caccamo M."/>
            <person name="Echenique V."/>
        </authorList>
    </citation>
    <scope>NUCLEOTIDE SEQUENCE [LARGE SCALE GENOMIC DNA]</scope>
    <source>
        <strain evidence="3">cv. Victoria</strain>
        <tissue evidence="2">Leaf</tissue>
    </source>
</reference>
<dbReference type="OrthoDB" id="591399at2759"/>
<accession>A0A5J9URK6</accession>
<dbReference type="EMBL" id="RWGY01000013">
    <property type="protein sequence ID" value="TVU25690.1"/>
    <property type="molecule type" value="Genomic_DNA"/>
</dbReference>
<dbReference type="Proteomes" id="UP000324897">
    <property type="component" value="Chromosome 2"/>
</dbReference>
<sequence>MPPVRRGRGAPRPASYRKEDGQRDLGASISFPDDALSAVFARLSHNAADVIRCAATCRCWGRVVARDAAVLSHSLPPLPHLALGFFHQDAAAPTARTRKRKCSATGQASAQPCFVPTARLLRGLRTPPLAATPAGNHVLAHARPVAARNGWLVLELRRERHADGLRLCVCNPMSGDLALLPPLSGAENPGDYACALLTGHDLDPPRPLSASSFRLLVVYNRRSCTAFRCYSRDANRWGPEASRRSSSGSGPKKIASHKLRAAGGHSVVIRGVAYWALGRTALAVRLVDGPDQEPVELAMPPRGILADLPPGWHLLGLAPDGKLMHLDMAFGGTGDHIYLSLMKRVLCPSGDDDPCGAGKWEPTGVIQLKEITCKWTRQEAVSLRWYCEKSCVLFFTLGEGTCSPGTYALNLATEEVQKVTDGLECHSWRNFVGYEMDGVAYLASIAC</sequence>
<evidence type="ECO:0000256" key="1">
    <source>
        <dbReference type="SAM" id="MobiDB-lite"/>
    </source>
</evidence>
<comment type="caution">
    <text evidence="2">The sequence shown here is derived from an EMBL/GenBank/DDBJ whole genome shotgun (WGS) entry which is preliminary data.</text>
</comment>
<evidence type="ECO:0008006" key="4">
    <source>
        <dbReference type="Google" id="ProtNLM"/>
    </source>
</evidence>
<dbReference type="PANTHER" id="PTHR36140">
    <property type="entry name" value="F-BOX DOMAIN-CONTAINING PROTEIN-RELATED"/>
    <property type="match status" value="1"/>
</dbReference>
<protein>
    <recommendedName>
        <fullName evidence="4">F-box domain-containing protein</fullName>
    </recommendedName>
</protein>
<proteinExistence type="predicted"/>
<evidence type="ECO:0000313" key="3">
    <source>
        <dbReference type="Proteomes" id="UP000324897"/>
    </source>
</evidence>
<feature type="region of interest" description="Disordered" evidence="1">
    <location>
        <begin position="1"/>
        <end position="25"/>
    </location>
</feature>
<feature type="non-terminal residue" evidence="2">
    <location>
        <position position="1"/>
    </location>
</feature>
<dbReference type="InterPro" id="IPR036047">
    <property type="entry name" value="F-box-like_dom_sf"/>
</dbReference>
<evidence type="ECO:0000313" key="2">
    <source>
        <dbReference type="EMBL" id="TVU25690.1"/>
    </source>
</evidence>
<organism evidence="2 3">
    <name type="scientific">Eragrostis curvula</name>
    <name type="common">weeping love grass</name>
    <dbReference type="NCBI Taxonomy" id="38414"/>
    <lineage>
        <taxon>Eukaryota</taxon>
        <taxon>Viridiplantae</taxon>
        <taxon>Streptophyta</taxon>
        <taxon>Embryophyta</taxon>
        <taxon>Tracheophyta</taxon>
        <taxon>Spermatophyta</taxon>
        <taxon>Magnoliopsida</taxon>
        <taxon>Liliopsida</taxon>
        <taxon>Poales</taxon>
        <taxon>Poaceae</taxon>
        <taxon>PACMAD clade</taxon>
        <taxon>Chloridoideae</taxon>
        <taxon>Eragrostideae</taxon>
        <taxon>Eragrostidinae</taxon>
        <taxon>Eragrostis</taxon>
    </lineage>
</organism>
<name>A0A5J9URK6_9POAL</name>
<dbReference type="AlphaFoldDB" id="A0A5J9URK6"/>
<dbReference type="PANTHER" id="PTHR36140:SF9">
    <property type="entry name" value="F-BOX DOMAIN CONTAINING PROTEIN"/>
    <property type="match status" value="1"/>
</dbReference>
<dbReference type="SUPFAM" id="SSF81383">
    <property type="entry name" value="F-box domain"/>
    <property type="match status" value="1"/>
</dbReference>
<gene>
    <name evidence="2" type="ORF">EJB05_28195</name>
</gene>